<name>A0A5S4YU58_9BRAD</name>
<dbReference type="EMBL" id="VSTH01000018">
    <property type="protein sequence ID" value="TYO67563.1"/>
    <property type="molecule type" value="Genomic_DNA"/>
</dbReference>
<evidence type="ECO:0000313" key="3">
    <source>
        <dbReference type="Proteomes" id="UP000324797"/>
    </source>
</evidence>
<evidence type="ECO:0000313" key="2">
    <source>
        <dbReference type="EMBL" id="TYO67563.1"/>
    </source>
</evidence>
<dbReference type="InterPro" id="IPR021516">
    <property type="entry name" value="DUF3179"/>
</dbReference>
<dbReference type="Proteomes" id="UP000324797">
    <property type="component" value="Unassembled WGS sequence"/>
</dbReference>
<accession>A0A5S4YU58</accession>
<reference evidence="2 3" key="1">
    <citation type="submission" date="2019-08" db="EMBL/GenBank/DDBJ databases">
        <title>Bradyrhizobium hipponensis sp. nov., a rhizobium isolated from a Lupinus angustifolius root nodule in Tunisia.</title>
        <authorList>
            <person name="Off K."/>
            <person name="Rejili M."/>
            <person name="Mars M."/>
            <person name="Brachmann A."/>
            <person name="Marin M."/>
        </authorList>
    </citation>
    <scope>NUCLEOTIDE SEQUENCE [LARGE SCALE GENOMIC DNA]</scope>
    <source>
        <strain evidence="3">aSej3</strain>
    </source>
</reference>
<organism evidence="2 3">
    <name type="scientific">Bradyrhizobium hipponense</name>
    <dbReference type="NCBI Taxonomy" id="2605638"/>
    <lineage>
        <taxon>Bacteria</taxon>
        <taxon>Pseudomonadati</taxon>
        <taxon>Pseudomonadota</taxon>
        <taxon>Alphaproteobacteria</taxon>
        <taxon>Hyphomicrobiales</taxon>
        <taxon>Nitrobacteraceae</taxon>
        <taxon>Bradyrhizobium</taxon>
    </lineage>
</organism>
<feature type="region of interest" description="Disordered" evidence="1">
    <location>
        <begin position="27"/>
        <end position="46"/>
    </location>
</feature>
<dbReference type="Pfam" id="PF11376">
    <property type="entry name" value="DUF3179"/>
    <property type="match status" value="1"/>
</dbReference>
<protein>
    <submittedName>
        <fullName evidence="2">DUF3179 domain-containing protein</fullName>
    </submittedName>
</protein>
<proteinExistence type="predicted"/>
<sequence length="330" mass="36441">MMAIGGGVAEPASWRAEWPHTDFSHHTVPLNELKSGGPPKDGIPSIDTPRFERLNDGTASGWATRIGNTEPVISLVIRDDARAYPLSVLIWHEIVNDIVGGTPVAVTYCPLCNSSLVFERTVETRILDFGTTGKLRNSDLVMYDRQTESWWQQFGGDAIVGVMSGKQLRSVPSRLESFSRFRQRFPYGQVLIPNDPGARNYGRNPYVGYDASGQKPFLYDGSLPDGIDPMERVIAVETRPGYHEAWSLPLLRERGTIEAGDIVLTWGAGQTSVLDKATIAGGREIGNVVVQRRQVGQLSDIPYDVTFAFSFHAFRPDSPIHKRTSVGPED</sequence>
<evidence type="ECO:0000256" key="1">
    <source>
        <dbReference type="SAM" id="MobiDB-lite"/>
    </source>
</evidence>
<keyword evidence="3" id="KW-1185">Reference proteome</keyword>
<gene>
    <name evidence="2" type="ORF">FXV83_05950</name>
</gene>
<dbReference type="AlphaFoldDB" id="A0A5S4YU58"/>
<comment type="caution">
    <text evidence="2">The sequence shown here is derived from an EMBL/GenBank/DDBJ whole genome shotgun (WGS) entry which is preliminary data.</text>
</comment>